<proteinExistence type="predicted"/>
<organism evidence="1 2">
    <name type="scientific">Trichomalopsis sarcophagae</name>
    <dbReference type="NCBI Taxonomy" id="543379"/>
    <lineage>
        <taxon>Eukaryota</taxon>
        <taxon>Metazoa</taxon>
        <taxon>Ecdysozoa</taxon>
        <taxon>Arthropoda</taxon>
        <taxon>Hexapoda</taxon>
        <taxon>Insecta</taxon>
        <taxon>Pterygota</taxon>
        <taxon>Neoptera</taxon>
        <taxon>Endopterygota</taxon>
        <taxon>Hymenoptera</taxon>
        <taxon>Apocrita</taxon>
        <taxon>Proctotrupomorpha</taxon>
        <taxon>Chalcidoidea</taxon>
        <taxon>Pteromalidae</taxon>
        <taxon>Pteromalinae</taxon>
        <taxon>Trichomalopsis</taxon>
    </lineage>
</organism>
<feature type="non-terminal residue" evidence="1">
    <location>
        <position position="1"/>
    </location>
</feature>
<evidence type="ECO:0000313" key="1">
    <source>
        <dbReference type="EMBL" id="OXU17077.1"/>
    </source>
</evidence>
<evidence type="ECO:0000313" key="2">
    <source>
        <dbReference type="Proteomes" id="UP000215335"/>
    </source>
</evidence>
<name>A0A232EFF5_9HYME</name>
<dbReference type="AlphaFoldDB" id="A0A232EFF5"/>
<keyword evidence="2" id="KW-1185">Reference proteome</keyword>
<comment type="caution">
    <text evidence="1">The sequence shown here is derived from an EMBL/GenBank/DDBJ whole genome shotgun (WGS) entry which is preliminary data.</text>
</comment>
<protein>
    <submittedName>
        <fullName evidence="1">Uncharacterized protein</fullName>
    </submittedName>
</protein>
<accession>A0A232EFF5</accession>
<dbReference type="Proteomes" id="UP000215335">
    <property type="component" value="Unassembled WGS sequence"/>
</dbReference>
<gene>
    <name evidence="1" type="ORF">TSAR_000110</name>
</gene>
<reference evidence="1 2" key="1">
    <citation type="journal article" date="2017" name="Curr. Biol.">
        <title>The Evolution of Venom by Co-option of Single-Copy Genes.</title>
        <authorList>
            <person name="Martinson E.O."/>
            <person name="Mrinalini"/>
            <person name="Kelkar Y.D."/>
            <person name="Chang C.H."/>
            <person name="Werren J.H."/>
        </authorList>
    </citation>
    <scope>NUCLEOTIDE SEQUENCE [LARGE SCALE GENOMIC DNA]</scope>
    <source>
        <strain evidence="1 2">Alberta</strain>
        <tissue evidence="1">Whole body</tissue>
    </source>
</reference>
<dbReference type="EMBL" id="NNAY01005041">
    <property type="protein sequence ID" value="OXU17077.1"/>
    <property type="molecule type" value="Genomic_DNA"/>
</dbReference>
<sequence length="147" mass="16641">SKKIFVYHTNLKITTLLSILRLLCYKILYETVAGGDFLPLLEVFHTSETNNSISNSGLSAKSRIKYCMQHGIKVDFISADYCPREKSTCLGSKPTRGKNMLPSPFTAKIRKSRPFATKVILICTVRLTHERSECDKHGAKKDYSSHR</sequence>